<comment type="caution">
    <text evidence="1">The sequence shown here is derived from an EMBL/GenBank/DDBJ whole genome shotgun (WGS) entry which is preliminary data.</text>
</comment>
<dbReference type="Proteomes" id="UP000807342">
    <property type="component" value="Unassembled WGS sequence"/>
</dbReference>
<accession>A0A9P5WVR4</accession>
<gene>
    <name evidence="1" type="ORF">P691DRAFT_769575</name>
</gene>
<keyword evidence="2" id="KW-1185">Reference proteome</keyword>
<reference evidence="1" key="1">
    <citation type="submission" date="2020-11" db="EMBL/GenBank/DDBJ databases">
        <authorList>
            <consortium name="DOE Joint Genome Institute"/>
            <person name="Ahrendt S."/>
            <person name="Riley R."/>
            <person name="Andreopoulos W."/>
            <person name="Labutti K."/>
            <person name="Pangilinan J."/>
            <person name="Ruiz-Duenas F.J."/>
            <person name="Barrasa J.M."/>
            <person name="Sanchez-Garcia M."/>
            <person name="Camarero S."/>
            <person name="Miyauchi S."/>
            <person name="Serrano A."/>
            <person name="Linde D."/>
            <person name="Babiker R."/>
            <person name="Drula E."/>
            <person name="Ayuso-Fernandez I."/>
            <person name="Pacheco R."/>
            <person name="Padilla G."/>
            <person name="Ferreira P."/>
            <person name="Barriuso J."/>
            <person name="Kellner H."/>
            <person name="Castanera R."/>
            <person name="Alfaro M."/>
            <person name="Ramirez L."/>
            <person name="Pisabarro A.G."/>
            <person name="Kuo A."/>
            <person name="Tritt A."/>
            <person name="Lipzen A."/>
            <person name="He G."/>
            <person name="Yan M."/>
            <person name="Ng V."/>
            <person name="Cullen D."/>
            <person name="Martin F."/>
            <person name="Rosso M.-N."/>
            <person name="Henrissat B."/>
            <person name="Hibbett D."/>
            <person name="Martinez A.T."/>
            <person name="Grigoriev I.V."/>
        </authorList>
    </citation>
    <scope>NUCLEOTIDE SEQUENCE</scope>
    <source>
        <strain evidence="1">MF-IS2</strain>
    </source>
</reference>
<evidence type="ECO:0000313" key="2">
    <source>
        <dbReference type="Proteomes" id="UP000807342"/>
    </source>
</evidence>
<protein>
    <submittedName>
        <fullName evidence="1">Uncharacterized protein</fullName>
    </submittedName>
</protein>
<organism evidence="1 2">
    <name type="scientific">Macrolepiota fuliginosa MF-IS2</name>
    <dbReference type="NCBI Taxonomy" id="1400762"/>
    <lineage>
        <taxon>Eukaryota</taxon>
        <taxon>Fungi</taxon>
        <taxon>Dikarya</taxon>
        <taxon>Basidiomycota</taxon>
        <taxon>Agaricomycotina</taxon>
        <taxon>Agaricomycetes</taxon>
        <taxon>Agaricomycetidae</taxon>
        <taxon>Agaricales</taxon>
        <taxon>Agaricineae</taxon>
        <taxon>Agaricaceae</taxon>
        <taxon>Macrolepiota</taxon>
    </lineage>
</organism>
<dbReference type="AlphaFoldDB" id="A0A9P5WVR4"/>
<proteinExistence type="predicted"/>
<dbReference type="EMBL" id="MU154109">
    <property type="protein sequence ID" value="KAF9439503.1"/>
    <property type="molecule type" value="Genomic_DNA"/>
</dbReference>
<name>A0A9P5WVR4_9AGAR</name>
<evidence type="ECO:0000313" key="1">
    <source>
        <dbReference type="EMBL" id="KAF9439503.1"/>
    </source>
</evidence>
<sequence length="68" mass="7679">MTYAIWCVSATFDIVKKLDGSGNPIEPRHEFESAVTSYWASTILVLYQAQIPSSRESCPRVIRDMSPQ</sequence>
<dbReference type="OrthoDB" id="1055148at2759"/>